<evidence type="ECO:0000313" key="5">
    <source>
        <dbReference type="EMBL" id="RKF20019.1"/>
    </source>
</evidence>
<dbReference type="InterPro" id="IPR036388">
    <property type="entry name" value="WH-like_DNA-bd_sf"/>
</dbReference>
<dbReference type="CDD" id="cd00090">
    <property type="entry name" value="HTH_ARSR"/>
    <property type="match status" value="1"/>
</dbReference>
<dbReference type="Gene3D" id="1.10.10.10">
    <property type="entry name" value="Winged helix-like DNA-binding domain superfamily/Winged helix DNA-binding domain"/>
    <property type="match status" value="1"/>
</dbReference>
<dbReference type="Pfam" id="PF01037">
    <property type="entry name" value="AsnC_trans_reg"/>
    <property type="match status" value="1"/>
</dbReference>
<dbReference type="InterPro" id="IPR019888">
    <property type="entry name" value="Tscrpt_reg_AsnC-like"/>
</dbReference>
<dbReference type="GO" id="GO:0043200">
    <property type="term" value="P:response to amino acid"/>
    <property type="evidence" value="ECO:0007669"/>
    <property type="project" value="TreeGrafter"/>
</dbReference>
<dbReference type="InterPro" id="IPR019885">
    <property type="entry name" value="Tscrpt_reg_HTH_AsnC-type_CS"/>
</dbReference>
<keyword evidence="2" id="KW-0238">DNA-binding</keyword>
<name>A0A420EH50_9ALTE</name>
<protein>
    <submittedName>
        <fullName evidence="5">Lrp/AsnC family transcriptional regulator</fullName>
    </submittedName>
</protein>
<dbReference type="PROSITE" id="PS00519">
    <property type="entry name" value="HTH_ASNC_1"/>
    <property type="match status" value="1"/>
</dbReference>
<dbReference type="PRINTS" id="PR00033">
    <property type="entry name" value="HTHASNC"/>
</dbReference>
<comment type="caution">
    <text evidence="5">The sequence shown here is derived from an EMBL/GenBank/DDBJ whole genome shotgun (WGS) entry which is preliminary data.</text>
</comment>
<keyword evidence="3" id="KW-0804">Transcription</keyword>
<keyword evidence="1" id="KW-0805">Transcription regulation</keyword>
<dbReference type="Gene3D" id="3.30.70.920">
    <property type="match status" value="1"/>
</dbReference>
<proteinExistence type="predicted"/>
<gene>
    <name evidence="5" type="ORF">DBZ36_06090</name>
</gene>
<dbReference type="GO" id="GO:0043565">
    <property type="term" value="F:sequence-specific DNA binding"/>
    <property type="evidence" value="ECO:0007669"/>
    <property type="project" value="InterPro"/>
</dbReference>
<dbReference type="EMBL" id="RAQO01000004">
    <property type="protein sequence ID" value="RKF20019.1"/>
    <property type="molecule type" value="Genomic_DNA"/>
</dbReference>
<dbReference type="GO" id="GO:0006355">
    <property type="term" value="P:regulation of DNA-templated transcription"/>
    <property type="evidence" value="ECO:0007669"/>
    <property type="project" value="UniProtKB-ARBA"/>
</dbReference>
<dbReference type="SUPFAM" id="SSF46785">
    <property type="entry name" value="Winged helix' DNA-binding domain"/>
    <property type="match status" value="1"/>
</dbReference>
<dbReference type="OrthoDB" id="166264at2"/>
<dbReference type="SUPFAM" id="SSF54909">
    <property type="entry name" value="Dimeric alpha+beta barrel"/>
    <property type="match status" value="1"/>
</dbReference>
<dbReference type="PANTHER" id="PTHR30154">
    <property type="entry name" value="LEUCINE-RESPONSIVE REGULATORY PROTEIN"/>
    <property type="match status" value="1"/>
</dbReference>
<dbReference type="InterPro" id="IPR011008">
    <property type="entry name" value="Dimeric_a/b-barrel"/>
</dbReference>
<evidence type="ECO:0000256" key="2">
    <source>
        <dbReference type="ARBA" id="ARBA00023125"/>
    </source>
</evidence>
<dbReference type="PANTHER" id="PTHR30154:SF34">
    <property type="entry name" value="TRANSCRIPTIONAL REGULATOR AZLB"/>
    <property type="match status" value="1"/>
</dbReference>
<dbReference type="AlphaFoldDB" id="A0A420EH50"/>
<dbReference type="SMART" id="SM00344">
    <property type="entry name" value="HTH_ASNC"/>
    <property type="match status" value="1"/>
</dbReference>
<reference evidence="5 6" key="1">
    <citation type="submission" date="2018-09" db="EMBL/GenBank/DDBJ databases">
        <authorList>
            <person name="Wang Z."/>
        </authorList>
    </citation>
    <scope>NUCLEOTIDE SEQUENCE [LARGE SCALE GENOMIC DNA]</scope>
    <source>
        <strain evidence="5 6">ALS 81</strain>
    </source>
</reference>
<evidence type="ECO:0000256" key="1">
    <source>
        <dbReference type="ARBA" id="ARBA00023015"/>
    </source>
</evidence>
<keyword evidence="6" id="KW-1185">Reference proteome</keyword>
<evidence type="ECO:0000256" key="3">
    <source>
        <dbReference type="ARBA" id="ARBA00023163"/>
    </source>
</evidence>
<dbReference type="RefSeq" id="WP_120354023.1">
    <property type="nucleotide sequence ID" value="NZ_RAQO01000004.1"/>
</dbReference>
<dbReference type="GO" id="GO:0005829">
    <property type="term" value="C:cytosol"/>
    <property type="evidence" value="ECO:0007669"/>
    <property type="project" value="TreeGrafter"/>
</dbReference>
<dbReference type="Proteomes" id="UP000286482">
    <property type="component" value="Unassembled WGS sequence"/>
</dbReference>
<dbReference type="Pfam" id="PF13412">
    <property type="entry name" value="HTH_24"/>
    <property type="match status" value="1"/>
</dbReference>
<accession>A0A420EH50</accession>
<dbReference type="InterPro" id="IPR000485">
    <property type="entry name" value="AsnC-type_HTH_dom"/>
</dbReference>
<organism evidence="5 6">
    <name type="scientific">Alginatibacterium sediminis</name>
    <dbReference type="NCBI Taxonomy" id="2164068"/>
    <lineage>
        <taxon>Bacteria</taxon>
        <taxon>Pseudomonadati</taxon>
        <taxon>Pseudomonadota</taxon>
        <taxon>Gammaproteobacteria</taxon>
        <taxon>Alteromonadales</taxon>
        <taxon>Alteromonadaceae</taxon>
        <taxon>Alginatibacterium</taxon>
    </lineage>
</organism>
<feature type="domain" description="HTH asnC-type" evidence="4">
    <location>
        <begin position="4"/>
        <end position="65"/>
    </location>
</feature>
<dbReference type="InterPro" id="IPR019887">
    <property type="entry name" value="Tscrpt_reg_AsnC/Lrp_C"/>
</dbReference>
<evidence type="ECO:0000259" key="4">
    <source>
        <dbReference type="PROSITE" id="PS50956"/>
    </source>
</evidence>
<evidence type="ECO:0000313" key="6">
    <source>
        <dbReference type="Proteomes" id="UP000286482"/>
    </source>
</evidence>
<dbReference type="PROSITE" id="PS50956">
    <property type="entry name" value="HTH_ASNC_2"/>
    <property type="match status" value="1"/>
</dbReference>
<sequence length="153" mass="17437">MTKLDKTNRHLLELIQKDARLSTHELADLVGLSASPVARRLRQLEDDGLIEGYRAHLNQRKLGLHITTFVHVRLKDHQEASVLAFEQSVREMSAVLNCHTVSGAYDYLLQVVSQDLVDYEQWVRSLQRLPLVSHIDSSFAIRGVKTNDFLPIP</sequence>
<dbReference type="InterPro" id="IPR011991">
    <property type="entry name" value="ArsR-like_HTH"/>
</dbReference>
<dbReference type="InterPro" id="IPR036390">
    <property type="entry name" value="WH_DNA-bd_sf"/>
</dbReference>